<protein>
    <recommendedName>
        <fullName evidence="2">Protein TsetseEP domain-containing protein</fullName>
    </recommendedName>
</protein>
<dbReference type="OMA" id="ICMRGAC"/>
<proteinExistence type="predicted"/>
<evidence type="ECO:0000256" key="1">
    <source>
        <dbReference type="SAM" id="SignalP"/>
    </source>
</evidence>
<organism evidence="3 4">
    <name type="scientific">Drosophila virilis</name>
    <name type="common">Fruit fly</name>
    <dbReference type="NCBI Taxonomy" id="7244"/>
    <lineage>
        <taxon>Eukaryota</taxon>
        <taxon>Metazoa</taxon>
        <taxon>Ecdysozoa</taxon>
        <taxon>Arthropoda</taxon>
        <taxon>Hexapoda</taxon>
        <taxon>Insecta</taxon>
        <taxon>Pterygota</taxon>
        <taxon>Neoptera</taxon>
        <taxon>Endopterygota</taxon>
        <taxon>Diptera</taxon>
        <taxon>Brachycera</taxon>
        <taxon>Muscomorpha</taxon>
        <taxon>Ephydroidea</taxon>
        <taxon>Drosophilidae</taxon>
        <taxon>Drosophila</taxon>
    </lineage>
</organism>
<dbReference type="Pfam" id="PF05267">
    <property type="entry name" value="DUF725"/>
    <property type="match status" value="1"/>
</dbReference>
<dbReference type="InterPro" id="IPR007931">
    <property type="entry name" value="TsetseEP"/>
</dbReference>
<dbReference type="PhylomeDB" id="B4LJY3"/>
<name>B4LJY3_DROVI</name>
<dbReference type="AlphaFoldDB" id="B4LJY3"/>
<evidence type="ECO:0000313" key="3">
    <source>
        <dbReference type="EMBL" id="EDW61637.1"/>
    </source>
</evidence>
<evidence type="ECO:0000313" key="4">
    <source>
        <dbReference type="Proteomes" id="UP000008792"/>
    </source>
</evidence>
<keyword evidence="4" id="KW-1185">Reference proteome</keyword>
<dbReference type="InParanoid" id="B4LJY3"/>
<feature type="chain" id="PRO_5002812717" description="Protein TsetseEP domain-containing protein" evidence="1">
    <location>
        <begin position="43"/>
        <end position="204"/>
    </location>
</feature>
<evidence type="ECO:0000259" key="2">
    <source>
        <dbReference type="Pfam" id="PF05267"/>
    </source>
</evidence>
<sequence length="204" mass="23443">MCAVRVENQLGCETRRRRWQLSGQMVLLLQLLLAICLHGACGTSADKTLGIGTPWPDTTLDDCHDDYMLASENASSIFSKQYELCELEATNGQIDLTINEQLEREQIELGRTELCRSFEQCDSHDDDLEYFECVRNNGSRNLDLMTDINYNSTSAHTRLRQDYDTVYQTLMLCTLDAKVMYINSMRRAYEELHECRSEADKNAD</sequence>
<accession>B4LJY3</accession>
<dbReference type="OrthoDB" id="7978084at2759"/>
<feature type="signal peptide" evidence="1">
    <location>
        <begin position="1"/>
        <end position="42"/>
    </location>
</feature>
<dbReference type="HOGENOM" id="CLU_122089_0_0_1"/>
<reference evidence="3 4" key="1">
    <citation type="journal article" date="2007" name="Nature">
        <title>Evolution of genes and genomes on the Drosophila phylogeny.</title>
        <authorList>
            <consortium name="Drosophila 12 Genomes Consortium"/>
            <person name="Clark A.G."/>
            <person name="Eisen M.B."/>
            <person name="Smith D.R."/>
            <person name="Bergman C.M."/>
            <person name="Oliver B."/>
            <person name="Markow T.A."/>
            <person name="Kaufman T.C."/>
            <person name="Kellis M."/>
            <person name="Gelbart W."/>
            <person name="Iyer V.N."/>
            <person name="Pollard D.A."/>
            <person name="Sackton T.B."/>
            <person name="Larracuente A.M."/>
            <person name="Singh N.D."/>
            <person name="Abad J.P."/>
            <person name="Abt D.N."/>
            <person name="Adryan B."/>
            <person name="Aguade M."/>
            <person name="Akashi H."/>
            <person name="Anderson W.W."/>
            <person name="Aquadro C.F."/>
            <person name="Ardell D.H."/>
            <person name="Arguello R."/>
            <person name="Artieri C.G."/>
            <person name="Barbash D.A."/>
            <person name="Barker D."/>
            <person name="Barsanti P."/>
            <person name="Batterham P."/>
            <person name="Batzoglou S."/>
            <person name="Begun D."/>
            <person name="Bhutkar A."/>
            <person name="Blanco E."/>
            <person name="Bosak S.A."/>
            <person name="Bradley R.K."/>
            <person name="Brand A.D."/>
            <person name="Brent M.R."/>
            <person name="Brooks A.N."/>
            <person name="Brown R.H."/>
            <person name="Butlin R.K."/>
            <person name="Caggese C."/>
            <person name="Calvi B.R."/>
            <person name="Bernardo de Carvalho A."/>
            <person name="Caspi A."/>
            <person name="Castrezana S."/>
            <person name="Celniker S.E."/>
            <person name="Chang J.L."/>
            <person name="Chapple C."/>
            <person name="Chatterji S."/>
            <person name="Chinwalla A."/>
            <person name="Civetta A."/>
            <person name="Clifton S.W."/>
            <person name="Comeron J.M."/>
            <person name="Costello J.C."/>
            <person name="Coyne J.A."/>
            <person name="Daub J."/>
            <person name="David R.G."/>
            <person name="Delcher A.L."/>
            <person name="Delehaunty K."/>
            <person name="Do C.B."/>
            <person name="Ebling H."/>
            <person name="Edwards K."/>
            <person name="Eickbush T."/>
            <person name="Evans J.D."/>
            <person name="Filipski A."/>
            <person name="Findeiss S."/>
            <person name="Freyhult E."/>
            <person name="Fulton L."/>
            <person name="Fulton R."/>
            <person name="Garcia A.C."/>
            <person name="Gardiner A."/>
            <person name="Garfield D.A."/>
            <person name="Garvin B.E."/>
            <person name="Gibson G."/>
            <person name="Gilbert D."/>
            <person name="Gnerre S."/>
            <person name="Godfrey J."/>
            <person name="Good R."/>
            <person name="Gotea V."/>
            <person name="Gravely B."/>
            <person name="Greenberg A.J."/>
            <person name="Griffiths-Jones S."/>
            <person name="Gross S."/>
            <person name="Guigo R."/>
            <person name="Gustafson E.A."/>
            <person name="Haerty W."/>
            <person name="Hahn M.W."/>
            <person name="Halligan D.L."/>
            <person name="Halpern A.L."/>
            <person name="Halter G.M."/>
            <person name="Han M.V."/>
            <person name="Heger A."/>
            <person name="Hillier L."/>
            <person name="Hinrichs A.S."/>
            <person name="Holmes I."/>
            <person name="Hoskins R.A."/>
            <person name="Hubisz M.J."/>
            <person name="Hultmark D."/>
            <person name="Huntley M.A."/>
            <person name="Jaffe D.B."/>
            <person name="Jagadeeshan S."/>
            <person name="Jeck W.R."/>
            <person name="Johnson J."/>
            <person name="Jones C.D."/>
            <person name="Jordan W.C."/>
            <person name="Karpen G.H."/>
            <person name="Kataoka E."/>
            <person name="Keightley P.D."/>
            <person name="Kheradpour P."/>
            <person name="Kirkness E.F."/>
            <person name="Koerich L.B."/>
            <person name="Kristiansen K."/>
            <person name="Kudrna D."/>
            <person name="Kulathinal R.J."/>
            <person name="Kumar S."/>
            <person name="Kwok R."/>
            <person name="Lander E."/>
            <person name="Langley C.H."/>
            <person name="Lapoint R."/>
            <person name="Lazzaro B.P."/>
            <person name="Lee S.J."/>
            <person name="Levesque L."/>
            <person name="Li R."/>
            <person name="Lin C.F."/>
            <person name="Lin M.F."/>
            <person name="Lindblad-Toh K."/>
            <person name="Llopart A."/>
            <person name="Long M."/>
            <person name="Low L."/>
            <person name="Lozovsky E."/>
            <person name="Lu J."/>
            <person name="Luo M."/>
            <person name="Machado C.A."/>
            <person name="Makalowski W."/>
            <person name="Marzo M."/>
            <person name="Matsuda M."/>
            <person name="Matzkin L."/>
            <person name="McAllister B."/>
            <person name="McBride C.S."/>
            <person name="McKernan B."/>
            <person name="McKernan K."/>
            <person name="Mendez-Lago M."/>
            <person name="Minx P."/>
            <person name="Mollenhauer M.U."/>
            <person name="Montooth K."/>
            <person name="Mount S.M."/>
            <person name="Mu X."/>
            <person name="Myers E."/>
            <person name="Negre B."/>
            <person name="Newfeld S."/>
            <person name="Nielsen R."/>
            <person name="Noor M.A."/>
            <person name="O'Grady P."/>
            <person name="Pachter L."/>
            <person name="Papaceit M."/>
            <person name="Parisi M.J."/>
            <person name="Parisi M."/>
            <person name="Parts L."/>
            <person name="Pedersen J.S."/>
            <person name="Pesole G."/>
            <person name="Phillippy A.M."/>
            <person name="Ponting C.P."/>
            <person name="Pop M."/>
            <person name="Porcelli D."/>
            <person name="Powell J.R."/>
            <person name="Prohaska S."/>
            <person name="Pruitt K."/>
            <person name="Puig M."/>
            <person name="Quesneville H."/>
            <person name="Ram K.R."/>
            <person name="Rand D."/>
            <person name="Rasmussen M.D."/>
            <person name="Reed L.K."/>
            <person name="Reenan R."/>
            <person name="Reily A."/>
            <person name="Remington K.A."/>
            <person name="Rieger T.T."/>
            <person name="Ritchie M.G."/>
            <person name="Robin C."/>
            <person name="Rogers Y.H."/>
            <person name="Rohde C."/>
            <person name="Rozas J."/>
            <person name="Rubenfield M.J."/>
            <person name="Ruiz A."/>
            <person name="Russo S."/>
            <person name="Salzberg S.L."/>
            <person name="Sanchez-Gracia A."/>
            <person name="Saranga D.J."/>
            <person name="Sato H."/>
            <person name="Schaeffer S.W."/>
            <person name="Schatz M.C."/>
            <person name="Schlenke T."/>
            <person name="Schwartz R."/>
            <person name="Segarra C."/>
            <person name="Singh R.S."/>
            <person name="Sirot L."/>
            <person name="Sirota M."/>
            <person name="Sisneros N.B."/>
            <person name="Smith C.D."/>
            <person name="Smith T.F."/>
            <person name="Spieth J."/>
            <person name="Stage D.E."/>
            <person name="Stark A."/>
            <person name="Stephan W."/>
            <person name="Strausberg R.L."/>
            <person name="Strempel S."/>
            <person name="Sturgill D."/>
            <person name="Sutton G."/>
            <person name="Sutton G.G."/>
            <person name="Tao W."/>
            <person name="Teichmann S."/>
            <person name="Tobari Y.N."/>
            <person name="Tomimura Y."/>
            <person name="Tsolas J.M."/>
            <person name="Valente V.L."/>
            <person name="Venter E."/>
            <person name="Venter J.C."/>
            <person name="Vicario S."/>
            <person name="Vieira F.G."/>
            <person name="Vilella A.J."/>
            <person name="Villasante A."/>
            <person name="Walenz B."/>
            <person name="Wang J."/>
            <person name="Wasserman M."/>
            <person name="Watts T."/>
            <person name="Wilson D."/>
            <person name="Wilson R.K."/>
            <person name="Wing R.A."/>
            <person name="Wolfner M.F."/>
            <person name="Wong A."/>
            <person name="Wong G.K."/>
            <person name="Wu C.I."/>
            <person name="Wu G."/>
            <person name="Yamamoto D."/>
            <person name="Yang H.P."/>
            <person name="Yang S.P."/>
            <person name="Yorke J.A."/>
            <person name="Yoshida K."/>
            <person name="Zdobnov E."/>
            <person name="Zhang P."/>
            <person name="Zhang Y."/>
            <person name="Zimin A.V."/>
            <person name="Baldwin J."/>
            <person name="Abdouelleil A."/>
            <person name="Abdulkadir J."/>
            <person name="Abebe A."/>
            <person name="Abera B."/>
            <person name="Abreu J."/>
            <person name="Acer S.C."/>
            <person name="Aftuck L."/>
            <person name="Alexander A."/>
            <person name="An P."/>
            <person name="Anderson E."/>
            <person name="Anderson S."/>
            <person name="Arachi H."/>
            <person name="Azer M."/>
            <person name="Bachantsang P."/>
            <person name="Barry A."/>
            <person name="Bayul T."/>
            <person name="Berlin A."/>
            <person name="Bessette D."/>
            <person name="Bloom T."/>
            <person name="Blye J."/>
            <person name="Boguslavskiy L."/>
            <person name="Bonnet C."/>
            <person name="Boukhgalter B."/>
            <person name="Bourzgui I."/>
            <person name="Brown A."/>
            <person name="Cahill P."/>
            <person name="Channer S."/>
            <person name="Cheshatsang Y."/>
            <person name="Chuda L."/>
            <person name="Citroen M."/>
            <person name="Collymore A."/>
            <person name="Cooke P."/>
            <person name="Costello M."/>
            <person name="D'Aco K."/>
            <person name="Daza R."/>
            <person name="De Haan G."/>
            <person name="DeGray S."/>
            <person name="DeMaso C."/>
            <person name="Dhargay N."/>
            <person name="Dooley K."/>
            <person name="Dooley E."/>
            <person name="Doricent M."/>
            <person name="Dorje P."/>
            <person name="Dorjee K."/>
            <person name="Dupes A."/>
            <person name="Elong R."/>
            <person name="Falk J."/>
            <person name="Farina A."/>
            <person name="Faro S."/>
            <person name="Ferguson D."/>
            <person name="Fisher S."/>
            <person name="Foley C.D."/>
            <person name="Franke A."/>
            <person name="Friedrich D."/>
            <person name="Gadbois L."/>
            <person name="Gearin G."/>
            <person name="Gearin C.R."/>
            <person name="Giannoukos G."/>
            <person name="Goode T."/>
            <person name="Graham J."/>
            <person name="Grandbois E."/>
            <person name="Grewal S."/>
            <person name="Gyaltsen K."/>
            <person name="Hafez N."/>
            <person name="Hagos B."/>
            <person name="Hall J."/>
            <person name="Henson C."/>
            <person name="Hollinger A."/>
            <person name="Honan T."/>
            <person name="Huard M.D."/>
            <person name="Hughes L."/>
            <person name="Hurhula B."/>
            <person name="Husby M.E."/>
            <person name="Kamat A."/>
            <person name="Kanga B."/>
            <person name="Kashin S."/>
            <person name="Khazanovich D."/>
            <person name="Kisner P."/>
            <person name="Lance K."/>
            <person name="Lara M."/>
            <person name="Lee W."/>
            <person name="Lennon N."/>
            <person name="Letendre F."/>
            <person name="LeVine R."/>
            <person name="Lipovsky A."/>
            <person name="Liu X."/>
            <person name="Liu J."/>
            <person name="Liu S."/>
            <person name="Lokyitsang T."/>
            <person name="Lokyitsang Y."/>
            <person name="Lubonja R."/>
            <person name="Lui A."/>
            <person name="MacDonald P."/>
            <person name="Magnisalis V."/>
            <person name="Maru K."/>
            <person name="Matthews C."/>
            <person name="McCusker W."/>
            <person name="McDonough S."/>
            <person name="Mehta T."/>
            <person name="Meldrim J."/>
            <person name="Meneus L."/>
            <person name="Mihai O."/>
            <person name="Mihalev A."/>
            <person name="Mihova T."/>
            <person name="Mittelman R."/>
            <person name="Mlenga V."/>
            <person name="Montmayeur A."/>
            <person name="Mulrain L."/>
            <person name="Navidi A."/>
            <person name="Naylor J."/>
            <person name="Negash T."/>
            <person name="Nguyen T."/>
            <person name="Nguyen N."/>
            <person name="Nicol R."/>
            <person name="Norbu C."/>
            <person name="Norbu N."/>
            <person name="Novod N."/>
            <person name="O'Neill B."/>
            <person name="Osman S."/>
            <person name="Markiewicz E."/>
            <person name="Oyono O.L."/>
            <person name="Patti C."/>
            <person name="Phunkhang P."/>
            <person name="Pierre F."/>
            <person name="Priest M."/>
            <person name="Raghuraman S."/>
            <person name="Rege F."/>
            <person name="Reyes R."/>
            <person name="Rise C."/>
            <person name="Rogov P."/>
            <person name="Ross K."/>
            <person name="Ryan E."/>
            <person name="Settipalli S."/>
            <person name="Shea T."/>
            <person name="Sherpa N."/>
            <person name="Shi L."/>
            <person name="Shih D."/>
            <person name="Sparrow T."/>
            <person name="Spaulding J."/>
            <person name="Stalker J."/>
            <person name="Stange-Thomann N."/>
            <person name="Stavropoulos S."/>
            <person name="Stone C."/>
            <person name="Strader C."/>
            <person name="Tesfaye S."/>
            <person name="Thomson T."/>
            <person name="Thoulutsang Y."/>
            <person name="Thoulutsang D."/>
            <person name="Topham K."/>
            <person name="Topping I."/>
            <person name="Tsamla T."/>
            <person name="Vassiliev H."/>
            <person name="Vo A."/>
            <person name="Wangchuk T."/>
            <person name="Wangdi T."/>
            <person name="Weiand M."/>
            <person name="Wilkinson J."/>
            <person name="Wilson A."/>
            <person name="Yadav S."/>
            <person name="Young G."/>
            <person name="Yu Q."/>
            <person name="Zembek L."/>
            <person name="Zhong D."/>
            <person name="Zimmer A."/>
            <person name="Zwirko Z."/>
            <person name="Jaffe D.B."/>
            <person name="Alvarez P."/>
            <person name="Brockman W."/>
            <person name="Butler J."/>
            <person name="Chin C."/>
            <person name="Gnerre S."/>
            <person name="Grabherr M."/>
            <person name="Kleber M."/>
            <person name="Mauceli E."/>
            <person name="MacCallum I."/>
        </authorList>
    </citation>
    <scope>NUCLEOTIDE SEQUENCE [LARGE SCALE GENOMIC DNA]</scope>
    <source>
        <strain evidence="4">Tucson 15010-1051.87</strain>
    </source>
</reference>
<dbReference type="Proteomes" id="UP000008792">
    <property type="component" value="Unassembled WGS sequence"/>
</dbReference>
<dbReference type="eggNOG" id="ENOG502TAUT">
    <property type="taxonomic scope" value="Eukaryota"/>
</dbReference>
<gene>
    <name evidence="3" type="primary">Dvir\GJ22157</name>
    <name evidence="3" type="ORF">Dvir_GJ22157</name>
</gene>
<feature type="domain" description="Protein TsetseEP" evidence="2">
    <location>
        <begin position="62"/>
        <end position="177"/>
    </location>
</feature>
<keyword evidence="1" id="KW-0732">Signal</keyword>
<dbReference type="KEGG" id="dvi:6626300"/>
<dbReference type="EMBL" id="CH940648">
    <property type="protein sequence ID" value="EDW61637.1"/>
    <property type="molecule type" value="Genomic_DNA"/>
</dbReference>